<reference evidence="1 2" key="1">
    <citation type="submission" date="2022-03" db="EMBL/GenBank/DDBJ databases">
        <title>Complete genome of Streptomyces rimosus ssp. rimosus R7 (=ATCC 10970).</title>
        <authorList>
            <person name="Beganovic S."/>
            <person name="Ruckert C."/>
            <person name="Busche T."/>
            <person name="Kalinowski J."/>
            <person name="Wittmann C."/>
        </authorList>
    </citation>
    <scope>NUCLEOTIDE SEQUENCE [LARGE SCALE GENOMIC DNA]</scope>
    <source>
        <strain evidence="1 2">R7</strain>
    </source>
</reference>
<dbReference type="Proteomes" id="UP000829494">
    <property type="component" value="Chromosome"/>
</dbReference>
<keyword evidence="2" id="KW-1185">Reference proteome</keyword>
<accession>A0ABY3ZCS2</accession>
<dbReference type="EMBL" id="CP094298">
    <property type="protein sequence ID" value="UNZ07675.1"/>
    <property type="molecule type" value="Genomic_DNA"/>
</dbReference>
<dbReference type="RefSeq" id="WP_003986079.1">
    <property type="nucleotide sequence ID" value="NZ_CP043497.1"/>
</dbReference>
<name>A0ABY3ZCS2_STRRM</name>
<evidence type="ECO:0000313" key="1">
    <source>
        <dbReference type="EMBL" id="UNZ07675.1"/>
    </source>
</evidence>
<gene>
    <name evidence="1" type="ORF">SRIMR7_36525</name>
</gene>
<protein>
    <submittedName>
        <fullName evidence="1">Uncharacterized protein</fullName>
    </submittedName>
</protein>
<dbReference type="GeneID" id="66853182"/>
<evidence type="ECO:0000313" key="2">
    <source>
        <dbReference type="Proteomes" id="UP000829494"/>
    </source>
</evidence>
<organism evidence="1 2">
    <name type="scientific">Streptomyces rimosus subsp. rimosus</name>
    <dbReference type="NCBI Taxonomy" id="132474"/>
    <lineage>
        <taxon>Bacteria</taxon>
        <taxon>Bacillati</taxon>
        <taxon>Actinomycetota</taxon>
        <taxon>Actinomycetes</taxon>
        <taxon>Kitasatosporales</taxon>
        <taxon>Streptomycetaceae</taxon>
        <taxon>Streptomyces</taxon>
    </lineage>
</organism>
<sequence>MSMLTFPLTPRFLDALLELADVPWCRDAFDEEFRRRGWARPDAGGETAVGWLDHWPLGEPDHSWHVVLGEYPGCSNSDDPGVACDEPACHEDSFLAFPLAYAAIDCVEAGTGLPVDPRHLWGDPLPAWATHNADATQDDFLACYTDTERLLRARLGAPLPAAPPVPSDEPERQTSWQRGNRLVSLFLDGNEANYGQDDWIGIDIRPFH</sequence>
<proteinExistence type="predicted"/>